<dbReference type="Proteomes" id="UP000237347">
    <property type="component" value="Unassembled WGS sequence"/>
</dbReference>
<feature type="region of interest" description="Disordered" evidence="1">
    <location>
        <begin position="25"/>
        <end position="55"/>
    </location>
</feature>
<reference evidence="3" key="1">
    <citation type="submission" date="2017-12" db="EMBL/GenBank/DDBJ databases">
        <authorList>
            <person name="Barbosa P."/>
            <person name="Usie A."/>
            <person name="Ramos A.M."/>
        </authorList>
    </citation>
    <scope>NUCLEOTIDE SEQUENCE</scope>
    <source>
        <strain evidence="3">HL8</strain>
        <tissue evidence="3">Leaves</tissue>
    </source>
</reference>
<name>A0AAW0M8U0_QUESU</name>
<dbReference type="EMBL" id="PKMF04000006">
    <property type="protein sequence ID" value="KAK7860447.1"/>
    <property type="molecule type" value="Genomic_DNA"/>
</dbReference>
<evidence type="ECO:0000313" key="4">
    <source>
        <dbReference type="Proteomes" id="UP000237347"/>
    </source>
</evidence>
<comment type="caution">
    <text evidence="3">The sequence shown here is derived from an EMBL/GenBank/DDBJ whole genome shotgun (WGS) entry which is preliminary data.</text>
</comment>
<sequence>MGKKIQAVMESDADCKEETIDQPMLDVPKNTTYPASDGFEFDSNSGNEAPNPGDGELPMGFMIRVHLQSSMPYSMMIPMLQTPVGFFRVGGGLNM</sequence>
<reference evidence="3" key="3">
    <citation type="submission" date="2023-07" db="EMBL/GenBank/DDBJ databases">
        <title>An improved reference 1 genome and first organelle genomes of Quercus suber.</title>
        <authorList>
            <consortium name="Genosuber Consortium"/>
            <person name="Usie A."/>
            <person name="Serra O."/>
            <person name="Barros P."/>
        </authorList>
    </citation>
    <scope>NUCLEOTIDE SEQUENCE</scope>
    <source>
        <strain evidence="3">HL8</strain>
        <tissue evidence="3">Leaves</tissue>
    </source>
</reference>
<organism evidence="3 4">
    <name type="scientific">Quercus suber</name>
    <name type="common">Cork oak</name>
    <dbReference type="NCBI Taxonomy" id="58331"/>
    <lineage>
        <taxon>Eukaryota</taxon>
        <taxon>Viridiplantae</taxon>
        <taxon>Streptophyta</taxon>
        <taxon>Embryophyta</taxon>
        <taxon>Tracheophyta</taxon>
        <taxon>Spermatophyta</taxon>
        <taxon>Magnoliopsida</taxon>
        <taxon>eudicotyledons</taxon>
        <taxon>Gunneridae</taxon>
        <taxon>Pentapetalae</taxon>
        <taxon>rosids</taxon>
        <taxon>fabids</taxon>
        <taxon>Fagales</taxon>
        <taxon>Fagaceae</taxon>
        <taxon>Quercus</taxon>
    </lineage>
</organism>
<keyword evidence="4" id="KW-1185">Reference proteome</keyword>
<evidence type="ECO:0000313" key="3">
    <source>
        <dbReference type="EMBL" id="KAK7860447.1"/>
    </source>
</evidence>
<proteinExistence type="predicted"/>
<evidence type="ECO:0000313" key="2">
    <source>
        <dbReference type="EMBL" id="KAK7819153.1"/>
    </source>
</evidence>
<dbReference type="AlphaFoldDB" id="A0AAW0M8U0"/>
<reference evidence="3 4" key="2">
    <citation type="journal article" date="2018" name="Sci. Data">
        <title>The draft genome sequence of cork oak.</title>
        <authorList>
            <person name="Ramos A.M."/>
            <person name="Usie A."/>
            <person name="Barbosa P."/>
            <person name="Barros P.M."/>
            <person name="Capote T."/>
            <person name="Chaves I."/>
            <person name="Simoes F."/>
            <person name="Abreu I."/>
            <person name="Carrasquinho I."/>
            <person name="Faro C."/>
            <person name="Guimaraes J.B."/>
            <person name="Mendonca D."/>
            <person name="Nobrega F."/>
            <person name="Rodrigues L."/>
            <person name="Saibo N.J.M."/>
            <person name="Varela M.C."/>
            <person name="Egas C."/>
            <person name="Matos J."/>
            <person name="Miguel C.M."/>
            <person name="Oliveira M.M."/>
            <person name="Ricardo C.P."/>
            <person name="Goncalves S."/>
        </authorList>
    </citation>
    <scope>NUCLEOTIDE SEQUENCE [LARGE SCALE GENOMIC DNA]</scope>
    <source>
        <strain evidence="4">cv. HL8</strain>
        <strain evidence="3">HL8</strain>
    </source>
</reference>
<dbReference type="EMBL" id="PKMF04000795">
    <property type="protein sequence ID" value="KAK7819153.1"/>
    <property type="molecule type" value="Genomic_DNA"/>
</dbReference>
<protein>
    <submittedName>
        <fullName evidence="3">Uncharacterized protein</fullName>
    </submittedName>
</protein>
<accession>A0AAW0M8U0</accession>
<gene>
    <name evidence="3" type="ORF">CFP56_036698</name>
    <name evidence="2" type="ORF">CFP56_040647</name>
</gene>
<evidence type="ECO:0000256" key="1">
    <source>
        <dbReference type="SAM" id="MobiDB-lite"/>
    </source>
</evidence>